<dbReference type="EMBL" id="BSXS01000374">
    <property type="protein sequence ID" value="GME72227.1"/>
    <property type="molecule type" value="Genomic_DNA"/>
</dbReference>
<protein>
    <submittedName>
        <fullName evidence="1">Unnamed protein product</fullName>
    </submittedName>
</protein>
<dbReference type="Proteomes" id="UP001165064">
    <property type="component" value="Unassembled WGS sequence"/>
</dbReference>
<proteinExistence type="predicted"/>
<evidence type="ECO:0000313" key="2">
    <source>
        <dbReference type="Proteomes" id="UP001165064"/>
    </source>
</evidence>
<comment type="caution">
    <text evidence="1">The sequence shown here is derived from an EMBL/GenBank/DDBJ whole genome shotgun (WGS) entry which is preliminary data.</text>
</comment>
<name>A0ACB5STA9_AMBMO</name>
<accession>A0ACB5STA9</accession>
<sequence length="228" mass="25385">MFSVLYHSGLLSQLRRMTKLTVHLENPGDISILNKIITSSWFKASTKLLLKFQSVEIPDLVCCFANLNKILQRNGSLHSKLEIQLNIEAFLPSTIDALSQLILQTTKIYNVSLRPKPNDNIGPVVTLLNKAANLKRISLLNCNFTNPFRNPSSVVFSNASVLELSLAMMSLPSEIAFHGLPSLKRLYLFCCVLNLQAISSIPETLEVLSIDYVELTGTDINCNIQLPL</sequence>
<reference evidence="1" key="1">
    <citation type="submission" date="2023-04" db="EMBL/GenBank/DDBJ databases">
        <title>Ambrosiozyma monospora NBRC 10751.</title>
        <authorList>
            <person name="Ichikawa N."/>
            <person name="Sato H."/>
            <person name="Tonouchi N."/>
        </authorList>
    </citation>
    <scope>NUCLEOTIDE SEQUENCE</scope>
    <source>
        <strain evidence="1">NBRC 10751</strain>
    </source>
</reference>
<gene>
    <name evidence="1" type="ORF">Amon02_000090200</name>
</gene>
<keyword evidence="2" id="KW-1185">Reference proteome</keyword>
<evidence type="ECO:0000313" key="1">
    <source>
        <dbReference type="EMBL" id="GME72227.1"/>
    </source>
</evidence>
<organism evidence="1 2">
    <name type="scientific">Ambrosiozyma monospora</name>
    <name type="common">Yeast</name>
    <name type="synonym">Endomycopsis monosporus</name>
    <dbReference type="NCBI Taxonomy" id="43982"/>
    <lineage>
        <taxon>Eukaryota</taxon>
        <taxon>Fungi</taxon>
        <taxon>Dikarya</taxon>
        <taxon>Ascomycota</taxon>
        <taxon>Saccharomycotina</taxon>
        <taxon>Pichiomycetes</taxon>
        <taxon>Pichiales</taxon>
        <taxon>Pichiaceae</taxon>
        <taxon>Ambrosiozyma</taxon>
    </lineage>
</organism>